<dbReference type="GO" id="GO:0005886">
    <property type="term" value="C:plasma membrane"/>
    <property type="evidence" value="ECO:0007669"/>
    <property type="project" value="UniProtKB-SubCell"/>
</dbReference>
<name>A0A3P1CPU2_9BACT</name>
<evidence type="ECO:0000259" key="7">
    <source>
        <dbReference type="Pfam" id="PF02687"/>
    </source>
</evidence>
<dbReference type="InterPro" id="IPR003838">
    <property type="entry name" value="ABC3_permease_C"/>
</dbReference>
<dbReference type="InterPro" id="IPR025857">
    <property type="entry name" value="MacB_PCD"/>
</dbReference>
<evidence type="ECO:0000256" key="5">
    <source>
        <dbReference type="ARBA" id="ARBA00023136"/>
    </source>
</evidence>
<proteinExistence type="predicted"/>
<feature type="domain" description="MacB-like periplasmic core" evidence="8">
    <location>
        <begin position="20"/>
        <end position="243"/>
    </location>
</feature>
<evidence type="ECO:0000256" key="3">
    <source>
        <dbReference type="ARBA" id="ARBA00022692"/>
    </source>
</evidence>
<evidence type="ECO:0000256" key="2">
    <source>
        <dbReference type="ARBA" id="ARBA00022475"/>
    </source>
</evidence>
<dbReference type="Pfam" id="PF02687">
    <property type="entry name" value="FtsX"/>
    <property type="match status" value="2"/>
</dbReference>
<feature type="transmembrane region" description="Helical" evidence="6">
    <location>
        <begin position="671"/>
        <end position="692"/>
    </location>
</feature>
<evidence type="ECO:0000313" key="10">
    <source>
        <dbReference type="Proteomes" id="UP000274271"/>
    </source>
</evidence>
<dbReference type="InterPro" id="IPR050250">
    <property type="entry name" value="Macrolide_Exporter_MacB"/>
</dbReference>
<dbReference type="PANTHER" id="PTHR30572">
    <property type="entry name" value="MEMBRANE COMPONENT OF TRANSPORTER-RELATED"/>
    <property type="match status" value="1"/>
</dbReference>
<gene>
    <name evidence="9" type="ORF">EHT87_12405</name>
</gene>
<feature type="transmembrane region" description="Helical" evidence="6">
    <location>
        <begin position="377"/>
        <end position="400"/>
    </location>
</feature>
<sequence length="791" mass="89089">MLRNYVKIALRNLAKNKVFSFINILGLAVGMAVAMMIGMWIYDELSFNKFHRNYDRLAQLYIHQTFNGSTGTGRAVSIPSATEIKTKYASNFKYVSMASWSFGHLLVHGEKKINRESMYVEPVFPQMLSLTMLKGNAATALKEPRSILLAESAAKALFGEADPMNKIIKVDARNNVKVTGVFEDLPFNSEFNRVQCYLTWSDYLADESWVKESQQQWSNHSFQCYAQIADQATMESVSAKIRDVEKKHTSAQENPEYFLHPMSRWHLYSDFKDGKNTGGGIQFVWLFSIIGAFVLLLACINFMNLSTARSEKRAKEVGIRKAVGSQRRQLVFQFISESMLVVFFALFLAIVMVLLSIPAFNELAGKKVSLPYQDPAFWGLLLSFSLITGLLAGSYPAFYLSSFNPLKVLKGTFKVGRWATIPRKVLVVIQFTVSITLIIGTLIVFRQIQHAKNRPVGYNREGLLQIYIGSILREKYDPLRNDLLKSGAVFEVSKSSSPTTYISSNQIGFEWEGKDPQSIPLFGVVACSHDFGKTIGWQIKEGRDFSRDYATDSTAFVLNEAAVKLTGLKNIVGKIIRYNGKACQVVGVVKDMVMESPYTPIKPTIFMINYGWSNVFNIKLMPNVPVETAVKKVEAIFKKHDPDSPFSFQFADVEYDAKFRAEERVGKLARIFATLAIFISCLGLFGLASFVAEQRIKEIGVRKVLGASVFSLWGLLSKDFVRLVIISFLIAIPIAYYFLSDWLKQYEYRTDISWWIFGISGLGAAIITLLTVSFQAIKAALMNPVRSLRSE</sequence>
<keyword evidence="2" id="KW-1003">Cell membrane</keyword>
<organism evidence="9 10">
    <name type="scientific">Larkinella knui</name>
    <dbReference type="NCBI Taxonomy" id="2025310"/>
    <lineage>
        <taxon>Bacteria</taxon>
        <taxon>Pseudomonadati</taxon>
        <taxon>Bacteroidota</taxon>
        <taxon>Cytophagia</taxon>
        <taxon>Cytophagales</taxon>
        <taxon>Spirosomataceae</taxon>
        <taxon>Larkinella</taxon>
    </lineage>
</organism>
<evidence type="ECO:0000259" key="8">
    <source>
        <dbReference type="Pfam" id="PF12704"/>
    </source>
</evidence>
<dbReference type="AlphaFoldDB" id="A0A3P1CPU2"/>
<comment type="subcellular location">
    <subcellularLocation>
        <location evidence="1">Cell membrane</location>
        <topology evidence="1">Multi-pass membrane protein</topology>
    </subcellularLocation>
</comment>
<keyword evidence="4 6" id="KW-1133">Transmembrane helix</keyword>
<feature type="transmembrane region" description="Helical" evidence="6">
    <location>
        <begin position="283"/>
        <end position="305"/>
    </location>
</feature>
<dbReference type="Proteomes" id="UP000274271">
    <property type="component" value="Unassembled WGS sequence"/>
</dbReference>
<feature type="transmembrane region" description="Helical" evidence="6">
    <location>
        <begin position="752"/>
        <end position="777"/>
    </location>
</feature>
<feature type="domain" description="ABC3 transporter permease C-terminal" evidence="7">
    <location>
        <begin position="671"/>
        <end position="784"/>
    </location>
</feature>
<feature type="transmembrane region" description="Helical" evidence="6">
    <location>
        <begin position="425"/>
        <end position="445"/>
    </location>
</feature>
<accession>A0A3P1CPU2</accession>
<keyword evidence="10" id="KW-1185">Reference proteome</keyword>
<evidence type="ECO:0000256" key="6">
    <source>
        <dbReference type="SAM" id="Phobius"/>
    </source>
</evidence>
<dbReference type="PANTHER" id="PTHR30572:SF18">
    <property type="entry name" value="ABC-TYPE MACROLIDE FAMILY EXPORT SYSTEM PERMEASE COMPONENT 2"/>
    <property type="match status" value="1"/>
</dbReference>
<dbReference type="GO" id="GO:0022857">
    <property type="term" value="F:transmembrane transporter activity"/>
    <property type="evidence" value="ECO:0007669"/>
    <property type="project" value="TreeGrafter"/>
</dbReference>
<feature type="domain" description="MacB-like periplasmic core" evidence="8">
    <location>
        <begin position="432"/>
        <end position="635"/>
    </location>
</feature>
<dbReference type="Pfam" id="PF12704">
    <property type="entry name" value="MacB_PCD"/>
    <property type="match status" value="2"/>
</dbReference>
<feature type="domain" description="ABC3 transporter permease C-terminal" evidence="7">
    <location>
        <begin position="289"/>
        <end position="405"/>
    </location>
</feature>
<feature type="transmembrane region" description="Helical" evidence="6">
    <location>
        <begin position="21"/>
        <end position="42"/>
    </location>
</feature>
<protein>
    <submittedName>
        <fullName evidence="9">FtsX-like permease family protein</fullName>
    </submittedName>
</protein>
<dbReference type="EMBL" id="RQJP01000002">
    <property type="protein sequence ID" value="RRB15331.1"/>
    <property type="molecule type" value="Genomic_DNA"/>
</dbReference>
<reference evidence="9 10" key="1">
    <citation type="submission" date="2018-11" db="EMBL/GenBank/DDBJ databases">
        <authorList>
            <person name="Zhou Z."/>
            <person name="Wang G."/>
        </authorList>
    </citation>
    <scope>NUCLEOTIDE SEQUENCE [LARGE SCALE GENOMIC DNA]</scope>
    <source>
        <strain evidence="9 10">KCTC42998</strain>
    </source>
</reference>
<evidence type="ECO:0000313" key="9">
    <source>
        <dbReference type="EMBL" id="RRB15331.1"/>
    </source>
</evidence>
<keyword evidence="3 6" id="KW-0812">Transmembrane</keyword>
<evidence type="ECO:0000256" key="1">
    <source>
        <dbReference type="ARBA" id="ARBA00004651"/>
    </source>
</evidence>
<feature type="transmembrane region" description="Helical" evidence="6">
    <location>
        <begin position="330"/>
        <end position="357"/>
    </location>
</feature>
<dbReference type="OrthoDB" id="5933722at2"/>
<dbReference type="RefSeq" id="WP_124906935.1">
    <property type="nucleotide sequence ID" value="NZ_RQJP01000002.1"/>
</dbReference>
<feature type="transmembrane region" description="Helical" evidence="6">
    <location>
        <begin position="720"/>
        <end position="740"/>
    </location>
</feature>
<evidence type="ECO:0000256" key="4">
    <source>
        <dbReference type="ARBA" id="ARBA00022989"/>
    </source>
</evidence>
<keyword evidence="5 6" id="KW-0472">Membrane</keyword>
<comment type="caution">
    <text evidence="9">The sequence shown here is derived from an EMBL/GenBank/DDBJ whole genome shotgun (WGS) entry which is preliminary data.</text>
</comment>